<dbReference type="SUPFAM" id="SSF111369">
    <property type="entry name" value="HlyD-like secretion proteins"/>
    <property type="match status" value="1"/>
</dbReference>
<dbReference type="InterPro" id="IPR006143">
    <property type="entry name" value="RND_pump_MFP"/>
</dbReference>
<dbReference type="InterPro" id="IPR058637">
    <property type="entry name" value="YknX-like_C"/>
</dbReference>
<dbReference type="PANTHER" id="PTHR30469">
    <property type="entry name" value="MULTIDRUG RESISTANCE PROTEIN MDTA"/>
    <property type="match status" value="1"/>
</dbReference>
<feature type="coiled-coil region" evidence="1">
    <location>
        <begin position="57"/>
        <end position="122"/>
    </location>
</feature>
<dbReference type="GO" id="GO:1990281">
    <property type="term" value="C:efflux pump complex"/>
    <property type="evidence" value="ECO:0007669"/>
    <property type="project" value="TreeGrafter"/>
</dbReference>
<evidence type="ECO:0000259" key="3">
    <source>
        <dbReference type="Pfam" id="PF25954"/>
    </source>
</evidence>
<gene>
    <name evidence="6" type="ORF">MNBD_NITROSPIRAE01-1346</name>
</gene>
<name>A0A3B1CQZ1_9ZZZZ</name>
<dbReference type="AlphaFoldDB" id="A0A3B1CQZ1"/>
<accession>A0A3B1CQZ1</accession>
<dbReference type="Gene3D" id="2.40.50.100">
    <property type="match status" value="1"/>
</dbReference>
<feature type="domain" description="YknX-like C-terminal permuted SH3-like" evidence="5">
    <location>
        <begin position="245"/>
        <end position="310"/>
    </location>
</feature>
<dbReference type="Gene3D" id="1.10.287.470">
    <property type="entry name" value="Helix hairpin bin"/>
    <property type="match status" value="1"/>
</dbReference>
<dbReference type="GO" id="GO:0015562">
    <property type="term" value="F:efflux transmembrane transporter activity"/>
    <property type="evidence" value="ECO:0007669"/>
    <property type="project" value="TreeGrafter"/>
</dbReference>
<dbReference type="Pfam" id="PF25954">
    <property type="entry name" value="Beta-barrel_RND_2"/>
    <property type="match status" value="1"/>
</dbReference>
<sequence>MIQDEILQIGTVESWRSSRVATEVSGRVEALQVRRGAKVKKGDLLARLSASTLRLKLKESEAKQNAAMARLQKSRDNLKRSESLMKEGLIAERVYRDAKLTVEELEQTLAVNESERLQTQDELNKKEVRAPFDGIVTQALTEEGEWVTEGGGIVHLVDLSRVRILVEMPEKYIREVQMGGAVSVQIDAIAGEVFSGRVHALIPAGDRAARLFPVEVHVKNKGLLLQEGMLARVAFALGASRSVLMVDKDALIRKGSEAFLFVVKDAKAVKKTVMVGQGKADLIEVSGEIKVDDLVVIRGNERLREGRAVHIVSDGAGPADTTHPASDSESPGHAH</sequence>
<dbReference type="EMBL" id="UOGF01000100">
    <property type="protein sequence ID" value="VAX32986.1"/>
    <property type="molecule type" value="Genomic_DNA"/>
</dbReference>
<feature type="region of interest" description="Disordered" evidence="2">
    <location>
        <begin position="312"/>
        <end position="335"/>
    </location>
</feature>
<dbReference type="Gene3D" id="2.40.30.170">
    <property type="match status" value="1"/>
</dbReference>
<evidence type="ECO:0000259" key="5">
    <source>
        <dbReference type="Pfam" id="PF25989"/>
    </source>
</evidence>
<dbReference type="PANTHER" id="PTHR30469:SF15">
    <property type="entry name" value="HLYD FAMILY OF SECRETION PROTEINS"/>
    <property type="match status" value="1"/>
</dbReference>
<dbReference type="Gene3D" id="2.40.420.20">
    <property type="match status" value="1"/>
</dbReference>
<dbReference type="InterPro" id="IPR058647">
    <property type="entry name" value="BSH_CzcB-like"/>
</dbReference>
<proteinExistence type="predicted"/>
<protein>
    <submittedName>
        <fullName evidence="6">Uncharacterized protein</fullName>
    </submittedName>
</protein>
<evidence type="ECO:0000313" key="6">
    <source>
        <dbReference type="EMBL" id="VAX32986.1"/>
    </source>
</evidence>
<evidence type="ECO:0000256" key="1">
    <source>
        <dbReference type="SAM" id="Coils"/>
    </source>
</evidence>
<organism evidence="6">
    <name type="scientific">hydrothermal vent metagenome</name>
    <dbReference type="NCBI Taxonomy" id="652676"/>
    <lineage>
        <taxon>unclassified sequences</taxon>
        <taxon>metagenomes</taxon>
        <taxon>ecological metagenomes</taxon>
    </lineage>
</organism>
<evidence type="ECO:0000259" key="4">
    <source>
        <dbReference type="Pfam" id="PF25973"/>
    </source>
</evidence>
<feature type="domain" description="CusB-like beta-barrel" evidence="3">
    <location>
        <begin position="164"/>
        <end position="236"/>
    </location>
</feature>
<keyword evidence="1" id="KW-0175">Coiled coil</keyword>
<dbReference type="Pfam" id="PF25973">
    <property type="entry name" value="BSH_CzcB"/>
    <property type="match status" value="1"/>
</dbReference>
<dbReference type="InterPro" id="IPR058792">
    <property type="entry name" value="Beta-barrel_RND_2"/>
</dbReference>
<evidence type="ECO:0000256" key="2">
    <source>
        <dbReference type="SAM" id="MobiDB-lite"/>
    </source>
</evidence>
<reference evidence="6" key="1">
    <citation type="submission" date="2018-06" db="EMBL/GenBank/DDBJ databases">
        <authorList>
            <person name="Zhirakovskaya E."/>
        </authorList>
    </citation>
    <scope>NUCLEOTIDE SEQUENCE</scope>
</reference>
<feature type="domain" description="CzcB-like barrel-sandwich hybrid" evidence="4">
    <location>
        <begin position="18"/>
        <end position="156"/>
    </location>
</feature>
<dbReference type="NCBIfam" id="TIGR01730">
    <property type="entry name" value="RND_mfp"/>
    <property type="match status" value="1"/>
</dbReference>
<dbReference type="Pfam" id="PF25989">
    <property type="entry name" value="YknX_C"/>
    <property type="match status" value="1"/>
</dbReference>